<reference evidence="2 3" key="1">
    <citation type="submission" date="2017-08" db="EMBL/GenBank/DDBJ databases">
        <title>Identification and genetic characteristics of simultaneous BTEX- and naphthalene-degrading Paraburkholderia sp. BN5 isolated from petroleum-contaminated soil.</title>
        <authorList>
            <person name="Lee Y."/>
            <person name="Jeon C.O."/>
        </authorList>
    </citation>
    <scope>NUCLEOTIDE SEQUENCE [LARGE SCALE GENOMIC DNA]</scope>
    <source>
        <strain evidence="2 3">BN5</strain>
    </source>
</reference>
<accession>A0A248VK80</accession>
<evidence type="ECO:0008006" key="4">
    <source>
        <dbReference type="Google" id="ProtNLM"/>
    </source>
</evidence>
<protein>
    <recommendedName>
        <fullName evidence="4">DUF2946 domain-containing protein</fullName>
    </recommendedName>
</protein>
<dbReference type="OrthoDB" id="8538365at2"/>
<feature type="region of interest" description="Disordered" evidence="1">
    <location>
        <begin position="72"/>
        <end position="98"/>
    </location>
</feature>
<dbReference type="InterPro" id="IPR021333">
    <property type="entry name" value="DUF2946"/>
</dbReference>
<dbReference type="Proteomes" id="UP000215158">
    <property type="component" value="Chromosome 1"/>
</dbReference>
<feature type="compositionally biased region" description="Polar residues" evidence="1">
    <location>
        <begin position="79"/>
        <end position="92"/>
    </location>
</feature>
<sequence length="160" mass="17088">MVSRFYRKIGSWLGLFAILMATLAPTISHTLATRGDEGAMSGEHCDMPSMASMGSMDSMPAMNAPHAMPAMQEDAPHASSLTSSPPDQTGNDPTHHTAMSDGDACGYCSLLAHMPVVPSVEGLFVVTVRTLQHTVATRFESVRRVEPLTFAQPRAPPFAS</sequence>
<dbReference type="Pfam" id="PF11162">
    <property type="entry name" value="DUF2946"/>
    <property type="match status" value="1"/>
</dbReference>
<dbReference type="KEGG" id="parb:CJU94_14380"/>
<evidence type="ECO:0000256" key="1">
    <source>
        <dbReference type="SAM" id="MobiDB-lite"/>
    </source>
</evidence>
<evidence type="ECO:0000313" key="3">
    <source>
        <dbReference type="Proteomes" id="UP000215158"/>
    </source>
</evidence>
<gene>
    <name evidence="2" type="ORF">CJU94_14380</name>
</gene>
<keyword evidence="3" id="KW-1185">Reference proteome</keyword>
<proteinExistence type="predicted"/>
<dbReference type="EMBL" id="CP022989">
    <property type="protein sequence ID" value="ASV99234.1"/>
    <property type="molecule type" value="Genomic_DNA"/>
</dbReference>
<dbReference type="AlphaFoldDB" id="A0A248VK80"/>
<evidence type="ECO:0000313" key="2">
    <source>
        <dbReference type="EMBL" id="ASV99234.1"/>
    </source>
</evidence>
<organism evidence="2 3">
    <name type="scientific">Paraburkholderia aromaticivorans</name>
    <dbReference type="NCBI Taxonomy" id="2026199"/>
    <lineage>
        <taxon>Bacteria</taxon>
        <taxon>Pseudomonadati</taxon>
        <taxon>Pseudomonadota</taxon>
        <taxon>Betaproteobacteria</taxon>
        <taxon>Burkholderiales</taxon>
        <taxon>Burkholderiaceae</taxon>
        <taxon>Paraburkholderia</taxon>
    </lineage>
</organism>
<name>A0A248VK80_9BURK</name>